<name>A0ABV9HP17_9MICO</name>
<dbReference type="EMBL" id="JBHSFI010000008">
    <property type="protein sequence ID" value="MFC4631308.1"/>
    <property type="molecule type" value="Genomic_DNA"/>
</dbReference>
<keyword evidence="2" id="KW-1185">Reference proteome</keyword>
<dbReference type="RefSeq" id="WP_377140384.1">
    <property type="nucleotide sequence ID" value="NZ_JBHSFI010000008.1"/>
</dbReference>
<evidence type="ECO:0008006" key="3">
    <source>
        <dbReference type="Google" id="ProtNLM"/>
    </source>
</evidence>
<comment type="caution">
    <text evidence="1">The sequence shown here is derived from an EMBL/GenBank/DDBJ whole genome shotgun (WGS) entry which is preliminary data.</text>
</comment>
<organism evidence="1 2">
    <name type="scientific">Promicromonospora alba</name>
    <dbReference type="NCBI Taxonomy" id="1616110"/>
    <lineage>
        <taxon>Bacteria</taxon>
        <taxon>Bacillati</taxon>
        <taxon>Actinomycetota</taxon>
        <taxon>Actinomycetes</taxon>
        <taxon>Micrococcales</taxon>
        <taxon>Promicromonosporaceae</taxon>
        <taxon>Promicromonospora</taxon>
    </lineage>
</organism>
<evidence type="ECO:0000313" key="2">
    <source>
        <dbReference type="Proteomes" id="UP001596011"/>
    </source>
</evidence>
<proteinExistence type="predicted"/>
<dbReference type="Proteomes" id="UP001596011">
    <property type="component" value="Unassembled WGS sequence"/>
</dbReference>
<gene>
    <name evidence="1" type="ORF">ACFO6V_23890</name>
</gene>
<sequence length="339" mass="37299">MVQIVIQPSLGNPVARKHWRDTLEAPVPLGRVRHALTPAQNEQLTRLHPADAARFWGTVSTHDARMNTVRTGDIVLFTGMKQVRGIGEVGASFRNAAVADALWSPDPDRGSYHNVYSLREFSFTEIRYEDIWTLPGFNANDNFMGTRFVTDERVDMLINALGIHRATQSEEDALDELRVVEKLVAARVVPGEALNVVETSYTREGGVTLVRRAEALLVDAYTSWAGIESKRSVTPVGPTDLFVTAGPYGGPELIEAKSSDKRSKVREAVGQLLDYSMHSPGLASLALLLPECPDVSIIRFAHAYGIDVVYAQDGAFKRMDAPTAARNTMLTLAQAEQLR</sequence>
<protein>
    <recommendedName>
        <fullName evidence="3">Restriction endonuclease</fullName>
    </recommendedName>
</protein>
<evidence type="ECO:0000313" key="1">
    <source>
        <dbReference type="EMBL" id="MFC4631308.1"/>
    </source>
</evidence>
<accession>A0ABV9HP17</accession>
<reference evidence="2" key="1">
    <citation type="journal article" date="2019" name="Int. J. Syst. Evol. Microbiol.">
        <title>The Global Catalogue of Microorganisms (GCM) 10K type strain sequencing project: providing services to taxonomists for standard genome sequencing and annotation.</title>
        <authorList>
            <consortium name="The Broad Institute Genomics Platform"/>
            <consortium name="The Broad Institute Genome Sequencing Center for Infectious Disease"/>
            <person name="Wu L."/>
            <person name="Ma J."/>
        </authorList>
    </citation>
    <scope>NUCLEOTIDE SEQUENCE [LARGE SCALE GENOMIC DNA]</scope>
    <source>
        <strain evidence="2">CCUG 42722</strain>
    </source>
</reference>